<accession>A0A5C6V461</accession>
<comment type="caution">
    <text evidence="1">The sequence shown here is derived from an EMBL/GenBank/DDBJ whole genome shotgun (WGS) entry which is preliminary data.</text>
</comment>
<dbReference type="EMBL" id="VOQF01000034">
    <property type="protein sequence ID" value="TXC78488.1"/>
    <property type="molecule type" value="Genomic_DNA"/>
</dbReference>
<evidence type="ECO:0000313" key="2">
    <source>
        <dbReference type="Proteomes" id="UP000321363"/>
    </source>
</evidence>
<dbReference type="Proteomes" id="UP000321363">
    <property type="component" value="Unassembled WGS sequence"/>
</dbReference>
<protein>
    <submittedName>
        <fullName evidence="1">Uncharacterized protein</fullName>
    </submittedName>
</protein>
<gene>
    <name evidence="1" type="ORF">FS935_22760</name>
</gene>
<dbReference type="RefSeq" id="WP_146950899.1">
    <property type="nucleotide sequence ID" value="NZ_VOQF01000034.1"/>
</dbReference>
<organism evidence="1 2">
    <name type="scientific">Metabacillus litoralis</name>
    <dbReference type="NCBI Taxonomy" id="152268"/>
    <lineage>
        <taxon>Bacteria</taxon>
        <taxon>Bacillati</taxon>
        <taxon>Bacillota</taxon>
        <taxon>Bacilli</taxon>
        <taxon>Bacillales</taxon>
        <taxon>Bacillaceae</taxon>
        <taxon>Metabacillus</taxon>
    </lineage>
</organism>
<sequence>MKNNTFAIYNGEEYSAGIKTDGRIILRSHDTKDELNGFEEKSMANQTIYVKYVSSNEIEQLYHKRIKAHYKGYEFEVVDQKDKMISIITMVGDYKVWENIGMKCIDKGVYQKWVSKDDVIIVVEKEKIS</sequence>
<evidence type="ECO:0000313" key="1">
    <source>
        <dbReference type="EMBL" id="TXC78488.1"/>
    </source>
</evidence>
<reference evidence="1 2" key="1">
    <citation type="journal article" date="2005" name="Int. J. Syst. Evol. Microbiol.">
        <title>Bacillus litoralis sp. nov., isolated from a tidal flat of the Yellow Sea in Korea.</title>
        <authorList>
            <person name="Yoon J.H."/>
            <person name="Oh T.K."/>
        </authorList>
    </citation>
    <scope>NUCLEOTIDE SEQUENCE [LARGE SCALE GENOMIC DNA]</scope>
    <source>
        <strain evidence="1 2">SW-211</strain>
    </source>
</reference>
<dbReference type="AlphaFoldDB" id="A0A5C6V461"/>
<dbReference type="OrthoDB" id="2218409at2"/>
<keyword evidence="2" id="KW-1185">Reference proteome</keyword>
<proteinExistence type="predicted"/>
<name>A0A5C6V461_9BACI</name>